<organism evidence="2 3">
    <name type="scientific">Dendrobium chrysotoxum</name>
    <name type="common">Orchid</name>
    <dbReference type="NCBI Taxonomy" id="161865"/>
    <lineage>
        <taxon>Eukaryota</taxon>
        <taxon>Viridiplantae</taxon>
        <taxon>Streptophyta</taxon>
        <taxon>Embryophyta</taxon>
        <taxon>Tracheophyta</taxon>
        <taxon>Spermatophyta</taxon>
        <taxon>Magnoliopsida</taxon>
        <taxon>Liliopsida</taxon>
        <taxon>Asparagales</taxon>
        <taxon>Orchidaceae</taxon>
        <taxon>Epidendroideae</taxon>
        <taxon>Malaxideae</taxon>
        <taxon>Dendrobiinae</taxon>
        <taxon>Dendrobium</taxon>
    </lineage>
</organism>
<feature type="compositionally biased region" description="Basic and acidic residues" evidence="1">
    <location>
        <begin position="369"/>
        <end position="389"/>
    </location>
</feature>
<proteinExistence type="predicted"/>
<dbReference type="AlphaFoldDB" id="A0AAV7G4A9"/>
<evidence type="ECO:0000256" key="1">
    <source>
        <dbReference type="SAM" id="MobiDB-lite"/>
    </source>
</evidence>
<sequence length="389" mass="43854">MYARSAIWMNNCQSDPQSRENRKGGLQQMVKSSSFRATSFRLINMPKVKCLESKFNVIDQYNTFPLLELLYIMELEALEDWFGAGVAAEDGWLEDSIYRVEDFICCSISNSISLEFLVVYYYPNITSLLPADEIARLGALRYLKIKRCPNLISLGRHRDMDSIKKLLSHAKKLIRPSIKEYRGAPADTRMGPDEHVIGTHVTSMDVTRVNKFESDPPKQMDLQNTSFTVQLGRGTSIQLANAIINTRNAGATIQFSSVDFSAITARIAVVPANDVNSERLARRLHLTRALTRRTHLPVLRPTTEFATRRMHLLASRTTTAAENPCKRTSVFEKLSQPEALAIKRVVAGERISMVTANITSLSIGLPAPRRNDSEASRKAYEKAKKEEER</sequence>
<evidence type="ECO:0000313" key="2">
    <source>
        <dbReference type="EMBL" id="KAH0450590.1"/>
    </source>
</evidence>
<dbReference type="Proteomes" id="UP000775213">
    <property type="component" value="Unassembled WGS sequence"/>
</dbReference>
<name>A0AAV7G4A9_DENCH</name>
<comment type="caution">
    <text evidence="2">The sequence shown here is derived from an EMBL/GenBank/DDBJ whole genome shotgun (WGS) entry which is preliminary data.</text>
</comment>
<reference evidence="2 3" key="1">
    <citation type="journal article" date="2021" name="Hortic Res">
        <title>Chromosome-scale assembly of the Dendrobium chrysotoxum genome enhances the understanding of orchid evolution.</title>
        <authorList>
            <person name="Zhang Y."/>
            <person name="Zhang G.Q."/>
            <person name="Zhang D."/>
            <person name="Liu X.D."/>
            <person name="Xu X.Y."/>
            <person name="Sun W.H."/>
            <person name="Yu X."/>
            <person name="Zhu X."/>
            <person name="Wang Z.W."/>
            <person name="Zhao X."/>
            <person name="Zhong W.Y."/>
            <person name="Chen H."/>
            <person name="Yin W.L."/>
            <person name="Huang T."/>
            <person name="Niu S.C."/>
            <person name="Liu Z.J."/>
        </authorList>
    </citation>
    <scope>NUCLEOTIDE SEQUENCE [LARGE SCALE GENOMIC DNA]</scope>
    <source>
        <strain evidence="2">Lindl</strain>
    </source>
</reference>
<dbReference type="EMBL" id="JAGFBR010000018">
    <property type="protein sequence ID" value="KAH0450590.1"/>
    <property type="molecule type" value="Genomic_DNA"/>
</dbReference>
<keyword evidence="3" id="KW-1185">Reference proteome</keyword>
<feature type="region of interest" description="Disordered" evidence="1">
    <location>
        <begin position="365"/>
        <end position="389"/>
    </location>
</feature>
<evidence type="ECO:0000313" key="3">
    <source>
        <dbReference type="Proteomes" id="UP000775213"/>
    </source>
</evidence>
<gene>
    <name evidence="2" type="ORF">IEQ34_021282</name>
</gene>
<accession>A0AAV7G4A9</accession>
<protein>
    <submittedName>
        <fullName evidence="2">Uncharacterized protein</fullName>
    </submittedName>
</protein>